<dbReference type="EMBL" id="KQ980629">
    <property type="protein sequence ID" value="KYN15012.1"/>
    <property type="molecule type" value="Genomic_DNA"/>
</dbReference>
<dbReference type="AlphaFoldDB" id="A0A151J0N0"/>
<dbReference type="Proteomes" id="UP000078492">
    <property type="component" value="Unassembled WGS sequence"/>
</dbReference>
<sequence length="58" mass="6412">MLFLSCIKEKRHSADSRNTTGSSVVASTTGHRSDPGPLIGQQVTSDRRLFTTRASRRH</sequence>
<gene>
    <name evidence="2" type="ORF">ALC57_12807</name>
</gene>
<evidence type="ECO:0000313" key="2">
    <source>
        <dbReference type="EMBL" id="KYN15012.1"/>
    </source>
</evidence>
<protein>
    <submittedName>
        <fullName evidence="2">Uncharacterized protein</fullName>
    </submittedName>
</protein>
<organism evidence="2 3">
    <name type="scientific">Trachymyrmex cornetzi</name>
    <dbReference type="NCBI Taxonomy" id="471704"/>
    <lineage>
        <taxon>Eukaryota</taxon>
        <taxon>Metazoa</taxon>
        <taxon>Ecdysozoa</taxon>
        <taxon>Arthropoda</taxon>
        <taxon>Hexapoda</taxon>
        <taxon>Insecta</taxon>
        <taxon>Pterygota</taxon>
        <taxon>Neoptera</taxon>
        <taxon>Endopterygota</taxon>
        <taxon>Hymenoptera</taxon>
        <taxon>Apocrita</taxon>
        <taxon>Aculeata</taxon>
        <taxon>Formicoidea</taxon>
        <taxon>Formicidae</taxon>
        <taxon>Myrmicinae</taxon>
        <taxon>Trachymyrmex</taxon>
    </lineage>
</organism>
<keyword evidence="3" id="KW-1185">Reference proteome</keyword>
<reference evidence="2 3" key="1">
    <citation type="submission" date="2015-09" db="EMBL/GenBank/DDBJ databases">
        <title>Trachymyrmex cornetzi WGS genome.</title>
        <authorList>
            <person name="Nygaard S."/>
            <person name="Hu H."/>
            <person name="Boomsma J."/>
            <person name="Zhang G."/>
        </authorList>
    </citation>
    <scope>NUCLEOTIDE SEQUENCE [LARGE SCALE GENOMIC DNA]</scope>
    <source>
        <strain evidence="2">Tcor2-1</strain>
        <tissue evidence="2">Whole body</tissue>
    </source>
</reference>
<name>A0A151J0N0_9HYME</name>
<evidence type="ECO:0000313" key="3">
    <source>
        <dbReference type="Proteomes" id="UP000078492"/>
    </source>
</evidence>
<proteinExistence type="predicted"/>
<accession>A0A151J0N0</accession>
<feature type="region of interest" description="Disordered" evidence="1">
    <location>
        <begin position="1"/>
        <end position="58"/>
    </location>
</feature>
<feature type="compositionally biased region" description="Low complexity" evidence="1">
    <location>
        <begin position="19"/>
        <end position="30"/>
    </location>
</feature>
<evidence type="ECO:0000256" key="1">
    <source>
        <dbReference type="SAM" id="MobiDB-lite"/>
    </source>
</evidence>